<dbReference type="InParanoid" id="A0A2H3CB89"/>
<feature type="region of interest" description="Disordered" evidence="1">
    <location>
        <begin position="381"/>
        <end position="407"/>
    </location>
</feature>
<dbReference type="Proteomes" id="UP000217790">
    <property type="component" value="Unassembled WGS sequence"/>
</dbReference>
<evidence type="ECO:0000313" key="2">
    <source>
        <dbReference type="EMBL" id="PBK80329.1"/>
    </source>
</evidence>
<accession>A0A2H3CB89</accession>
<gene>
    <name evidence="2" type="ORF">ARMGADRAFT_1092342</name>
</gene>
<protein>
    <submittedName>
        <fullName evidence="2">Uncharacterized protein</fullName>
    </submittedName>
</protein>
<evidence type="ECO:0000313" key="3">
    <source>
        <dbReference type="Proteomes" id="UP000217790"/>
    </source>
</evidence>
<dbReference type="OrthoDB" id="3105115at2759"/>
<reference evidence="3" key="1">
    <citation type="journal article" date="2017" name="Nat. Ecol. Evol.">
        <title>Genome expansion and lineage-specific genetic innovations in the forest pathogenic fungi Armillaria.</title>
        <authorList>
            <person name="Sipos G."/>
            <person name="Prasanna A.N."/>
            <person name="Walter M.C."/>
            <person name="O'Connor E."/>
            <person name="Balint B."/>
            <person name="Krizsan K."/>
            <person name="Kiss B."/>
            <person name="Hess J."/>
            <person name="Varga T."/>
            <person name="Slot J."/>
            <person name="Riley R."/>
            <person name="Boka B."/>
            <person name="Rigling D."/>
            <person name="Barry K."/>
            <person name="Lee J."/>
            <person name="Mihaltcheva S."/>
            <person name="LaButti K."/>
            <person name="Lipzen A."/>
            <person name="Waldron R."/>
            <person name="Moloney N.M."/>
            <person name="Sperisen C."/>
            <person name="Kredics L."/>
            <person name="Vagvoelgyi C."/>
            <person name="Patrignani A."/>
            <person name="Fitzpatrick D."/>
            <person name="Nagy I."/>
            <person name="Doyle S."/>
            <person name="Anderson J.B."/>
            <person name="Grigoriev I.V."/>
            <person name="Gueldener U."/>
            <person name="Muensterkoetter M."/>
            <person name="Nagy L.G."/>
        </authorList>
    </citation>
    <scope>NUCLEOTIDE SEQUENCE [LARGE SCALE GENOMIC DNA]</scope>
    <source>
        <strain evidence="3">Ar21-2</strain>
    </source>
</reference>
<proteinExistence type="predicted"/>
<name>A0A2H3CB89_ARMGA</name>
<dbReference type="AlphaFoldDB" id="A0A2H3CB89"/>
<keyword evidence="3" id="KW-1185">Reference proteome</keyword>
<dbReference type="STRING" id="47427.A0A2H3CB89"/>
<evidence type="ECO:0000256" key="1">
    <source>
        <dbReference type="SAM" id="MobiDB-lite"/>
    </source>
</evidence>
<sequence>MANPSNPKDTAAIQHRALSSYEGAAALLEHKVGFLPDNTVPHAINEWVANAYTHWCVCNEFWKPAGVKRRVWNDLEFSLLKQVAQLDQDNVLQNQSDFNELALHVHKYGLRARPIPLPSCTPMPVQASPTATPVPNFRPEPKTPIPQDLALSAPRTQQSTAPVISQCSRSQHTLHLAGSVPMLNLSAANSATKTSSSHVRTSSYTPVNIVKPPMPRFTTPSTVQQTGQLATAFPKKVMPTPITSKLAHPSRAVSSSLIALAKLVDTLKSKTPLPLADSTVVFQKDWSLPLHGKSQAFKVGRSMGTKHSEDFVRPSLSQLRSIDASTHPIIIPGPDLTLQGEGTSSAMLRIHEPLFLPGTDDEEERIQEDMVETGQDEVAFLRNDGDLQGQDDDAPAPPQDDSVATAK</sequence>
<dbReference type="EMBL" id="KZ293748">
    <property type="protein sequence ID" value="PBK80329.1"/>
    <property type="molecule type" value="Genomic_DNA"/>
</dbReference>
<organism evidence="2 3">
    <name type="scientific">Armillaria gallica</name>
    <name type="common">Bulbous honey fungus</name>
    <name type="synonym">Armillaria bulbosa</name>
    <dbReference type="NCBI Taxonomy" id="47427"/>
    <lineage>
        <taxon>Eukaryota</taxon>
        <taxon>Fungi</taxon>
        <taxon>Dikarya</taxon>
        <taxon>Basidiomycota</taxon>
        <taxon>Agaricomycotina</taxon>
        <taxon>Agaricomycetes</taxon>
        <taxon>Agaricomycetidae</taxon>
        <taxon>Agaricales</taxon>
        <taxon>Marasmiineae</taxon>
        <taxon>Physalacriaceae</taxon>
        <taxon>Armillaria</taxon>
    </lineage>
</organism>